<feature type="compositionally biased region" description="Pro residues" evidence="1">
    <location>
        <begin position="63"/>
        <end position="73"/>
    </location>
</feature>
<organism evidence="2 3">
    <name type="scientific">Elaeis guineensis var. tenera</name>
    <name type="common">Oil palm</name>
    <dbReference type="NCBI Taxonomy" id="51953"/>
    <lineage>
        <taxon>Eukaryota</taxon>
        <taxon>Viridiplantae</taxon>
        <taxon>Streptophyta</taxon>
        <taxon>Embryophyta</taxon>
        <taxon>Tracheophyta</taxon>
        <taxon>Spermatophyta</taxon>
        <taxon>Magnoliopsida</taxon>
        <taxon>Liliopsida</taxon>
        <taxon>Arecaceae</taxon>
        <taxon>Arecoideae</taxon>
        <taxon>Cocoseae</taxon>
        <taxon>Elaeidinae</taxon>
        <taxon>Elaeis</taxon>
    </lineage>
</organism>
<dbReference type="PANTHER" id="PTHR12069:SF0">
    <property type="entry name" value="DNA-DIRECTED RNA POLYMERASE III SUBUNIT RPC5"/>
    <property type="match status" value="1"/>
</dbReference>
<reference evidence="3" key="1">
    <citation type="submission" date="2025-08" db="UniProtKB">
        <authorList>
            <consortium name="RefSeq"/>
        </authorList>
    </citation>
    <scope>IDENTIFICATION</scope>
</reference>
<dbReference type="Pfam" id="PF04801">
    <property type="entry name" value="RPC5"/>
    <property type="match status" value="1"/>
</dbReference>
<dbReference type="InParanoid" id="A0A6I9QCL3"/>
<keyword evidence="2" id="KW-1185">Reference proteome</keyword>
<proteinExistence type="predicted"/>
<feature type="compositionally biased region" description="Polar residues" evidence="1">
    <location>
        <begin position="85"/>
        <end position="94"/>
    </location>
</feature>
<keyword evidence="3" id="KW-0240">DNA-directed RNA polymerase</keyword>
<evidence type="ECO:0000256" key="1">
    <source>
        <dbReference type="SAM" id="MobiDB-lite"/>
    </source>
</evidence>
<dbReference type="InterPro" id="IPR006886">
    <property type="entry name" value="RNA_pol_III_Rpc5"/>
</dbReference>
<name>A0A6I9QCL3_ELAGV</name>
<dbReference type="GO" id="GO:0042797">
    <property type="term" value="P:tRNA transcription by RNA polymerase III"/>
    <property type="evidence" value="ECO:0007669"/>
    <property type="project" value="TreeGrafter"/>
</dbReference>
<dbReference type="GO" id="GO:0005666">
    <property type="term" value="C:RNA polymerase III complex"/>
    <property type="evidence" value="ECO:0007669"/>
    <property type="project" value="TreeGrafter"/>
</dbReference>
<accession>A0A6I9QCL3</accession>
<feature type="compositionally biased region" description="Basic and acidic residues" evidence="1">
    <location>
        <begin position="529"/>
        <end position="538"/>
    </location>
</feature>
<sequence>MEDDDDKPFDPFASSSDADLDVALDIDLTDSSHRSGHAPARPSRFQPKIKGRIKADPATDSGPLPPPSRPPTAPIKKQDDDVGMSQESASSPVSFPNGAEEAESEPMEVDDGEDTVVREIDVFFTPAPVDEDTCVRVFLLNLYVMQYPLRPSWRPYELNERCEEVRVKPKQSKIEVDLSLDVDSENYDRDVDEPLRIEKQILSSSKASFATSYAVGLLRGNQLHLNPVHAVVQLRPSMDHIDAGLQRRKHSAKGVQDSAKSTDEISEPPKPSIRQQGKKVSEDSNENIDHEPWISLEYHPIDGPFAERYHQKMAAEEKNIVQFTMKPSDYVNTLCPGTSADKKRTRGPPRRVLLSMPLEERLNKWLTECSQVNHFDALMYLAPTNSEKDVLKLLQLHAYLVQGLWVTKSSLLYEGFNALARDHILFLFSKNPVIHSDKLKTLRSAPLKHILSTLAVERSVFSDWKFKEPTDISFLKRYPDIVKEQECAWSSREEQFMDNLRRFGRNIHMMTKNSLSPNIMKNTGAAGRVDPDANRSKEGTMSSAGTTMSSETRENLPRALLKIFQEKRVRSINSIVSGLRDLAISSSSRPRDDPKTKALVNAAKSGADAPLPELQSVISQVAVNIHGLYVLKSMGNPALDPLRNVVIDLFRGKEPNAKLKKQEICKAAEFRLKRNITDSEYNQVVNELCVSSKGAWVLRSDD</sequence>
<feature type="region of interest" description="Disordered" evidence="1">
    <location>
        <begin position="30"/>
        <end position="112"/>
    </location>
</feature>
<dbReference type="Proteomes" id="UP000504607">
    <property type="component" value="Unplaced"/>
</dbReference>
<dbReference type="PANTHER" id="PTHR12069">
    <property type="entry name" value="DNA-DIRECTED RNA POLYMERASES III 80 KDA POLYPEPTIDE RNA POLYMERASE III SUBUNIT 5"/>
    <property type="match status" value="1"/>
</dbReference>
<dbReference type="RefSeq" id="XP_010906544.1">
    <property type="nucleotide sequence ID" value="XM_010908242.3"/>
</dbReference>
<feature type="region of interest" description="Disordered" evidence="1">
    <location>
        <begin position="245"/>
        <end position="286"/>
    </location>
</feature>
<dbReference type="OrthoDB" id="340681at2759"/>
<gene>
    <name evidence="3" type="primary">LOC105033435</name>
</gene>
<feature type="compositionally biased region" description="Acidic residues" evidence="1">
    <location>
        <begin position="100"/>
        <end position="112"/>
    </location>
</feature>
<dbReference type="KEGG" id="egu:105033435"/>
<keyword evidence="3" id="KW-0804">Transcription</keyword>
<protein>
    <submittedName>
        <fullName evidence="3">DNA-directed RNA polymerase III subunit RPC5 isoform X1</fullName>
    </submittedName>
</protein>
<feature type="compositionally biased region" description="Low complexity" evidence="1">
    <location>
        <begin position="539"/>
        <end position="550"/>
    </location>
</feature>
<feature type="region of interest" description="Disordered" evidence="1">
    <location>
        <begin position="515"/>
        <end position="552"/>
    </location>
</feature>
<evidence type="ECO:0000313" key="2">
    <source>
        <dbReference type="Proteomes" id="UP000504607"/>
    </source>
</evidence>
<feature type="region of interest" description="Disordered" evidence="1">
    <location>
        <begin position="1"/>
        <end position="20"/>
    </location>
</feature>
<evidence type="ECO:0000313" key="3">
    <source>
        <dbReference type="RefSeq" id="XP_010906544.1"/>
    </source>
</evidence>
<dbReference type="AlphaFoldDB" id="A0A6I9QCL3"/>
<dbReference type="GeneID" id="105033435"/>